<organism evidence="9 10">
    <name type="scientific">Salinirubrum litoreum</name>
    <dbReference type="NCBI Taxonomy" id="1126234"/>
    <lineage>
        <taxon>Archaea</taxon>
        <taxon>Methanobacteriati</taxon>
        <taxon>Methanobacteriota</taxon>
        <taxon>Stenosarchaea group</taxon>
        <taxon>Halobacteria</taxon>
        <taxon>Halobacteriales</taxon>
        <taxon>Haloferacaceae</taxon>
        <taxon>Salinirubrum</taxon>
    </lineage>
</organism>
<feature type="transmembrane region" description="Helical" evidence="8">
    <location>
        <begin position="202"/>
        <end position="222"/>
    </location>
</feature>
<evidence type="ECO:0000256" key="2">
    <source>
        <dbReference type="ARBA" id="ARBA00022475"/>
    </source>
</evidence>
<keyword evidence="4" id="KW-0808">Transferase</keyword>
<keyword evidence="6 8" id="KW-1133">Transmembrane helix</keyword>
<reference evidence="9 10" key="1">
    <citation type="journal article" date="2019" name="Int. J. Syst. Evol. Microbiol.">
        <title>The Global Catalogue of Microorganisms (GCM) 10K type strain sequencing project: providing services to taxonomists for standard genome sequencing and annotation.</title>
        <authorList>
            <consortium name="The Broad Institute Genomics Platform"/>
            <consortium name="The Broad Institute Genome Sequencing Center for Infectious Disease"/>
            <person name="Wu L."/>
            <person name="Ma J."/>
        </authorList>
    </citation>
    <scope>NUCLEOTIDE SEQUENCE [LARGE SCALE GENOMIC DNA]</scope>
    <source>
        <strain evidence="9 10">CGMCC 1.12237</strain>
    </source>
</reference>
<evidence type="ECO:0000256" key="5">
    <source>
        <dbReference type="ARBA" id="ARBA00022692"/>
    </source>
</evidence>
<dbReference type="AlphaFoldDB" id="A0ABD5REY2"/>
<comment type="subcellular location">
    <subcellularLocation>
        <location evidence="1">Cell membrane</location>
        <topology evidence="1">Multi-pass membrane protein</topology>
    </subcellularLocation>
</comment>
<name>A0ABD5REY2_9EURY</name>
<evidence type="ECO:0000256" key="7">
    <source>
        <dbReference type="ARBA" id="ARBA00023136"/>
    </source>
</evidence>
<feature type="transmembrane region" description="Helical" evidence="8">
    <location>
        <begin position="278"/>
        <end position="304"/>
    </location>
</feature>
<feature type="transmembrane region" description="Helical" evidence="8">
    <location>
        <begin position="333"/>
        <end position="353"/>
    </location>
</feature>
<feature type="transmembrane region" description="Helical" evidence="8">
    <location>
        <begin position="157"/>
        <end position="175"/>
    </location>
</feature>
<proteinExistence type="predicted"/>
<feature type="transmembrane region" description="Helical" evidence="8">
    <location>
        <begin position="105"/>
        <end position="126"/>
    </location>
</feature>
<dbReference type="Proteomes" id="UP001596201">
    <property type="component" value="Unassembled WGS sequence"/>
</dbReference>
<accession>A0ABD5REY2</accession>
<dbReference type="InterPro" id="IPR050297">
    <property type="entry name" value="LipidA_mod_glycosyltrf_83"/>
</dbReference>
<dbReference type="GO" id="GO:0008610">
    <property type="term" value="P:lipid biosynthetic process"/>
    <property type="evidence" value="ECO:0007669"/>
    <property type="project" value="UniProtKB-ARBA"/>
</dbReference>
<keyword evidence="5 8" id="KW-0812">Transmembrane</keyword>
<comment type="caution">
    <text evidence="9">The sequence shown here is derived from an EMBL/GenBank/DDBJ whole genome shotgun (WGS) entry which is preliminary data.</text>
</comment>
<dbReference type="PANTHER" id="PTHR33908:SF11">
    <property type="entry name" value="MEMBRANE PROTEIN"/>
    <property type="match status" value="1"/>
</dbReference>
<feature type="transmembrane region" description="Helical" evidence="8">
    <location>
        <begin position="132"/>
        <end position="150"/>
    </location>
</feature>
<feature type="transmembrane region" description="Helical" evidence="8">
    <location>
        <begin position="374"/>
        <end position="396"/>
    </location>
</feature>
<evidence type="ECO:0000256" key="6">
    <source>
        <dbReference type="ARBA" id="ARBA00022989"/>
    </source>
</evidence>
<keyword evidence="7 8" id="KW-0472">Membrane</keyword>
<dbReference type="GO" id="GO:0016757">
    <property type="term" value="F:glycosyltransferase activity"/>
    <property type="evidence" value="ECO:0007669"/>
    <property type="project" value="UniProtKB-KW"/>
</dbReference>
<keyword evidence="2" id="KW-1003">Cell membrane</keyword>
<evidence type="ECO:0000256" key="3">
    <source>
        <dbReference type="ARBA" id="ARBA00022676"/>
    </source>
</evidence>
<feature type="transmembrane region" description="Helical" evidence="8">
    <location>
        <begin position="242"/>
        <end position="266"/>
    </location>
</feature>
<evidence type="ECO:0000256" key="8">
    <source>
        <dbReference type="SAM" id="Phobius"/>
    </source>
</evidence>
<keyword evidence="3" id="KW-0328">Glycosyltransferase</keyword>
<evidence type="ECO:0000313" key="10">
    <source>
        <dbReference type="Proteomes" id="UP001596201"/>
    </source>
</evidence>
<gene>
    <name evidence="9" type="ORF">ACFPJ5_16765</name>
</gene>
<dbReference type="EMBL" id="JBHSKX010000002">
    <property type="protein sequence ID" value="MFC5368580.1"/>
    <property type="molecule type" value="Genomic_DNA"/>
</dbReference>
<dbReference type="RefSeq" id="WP_227230852.1">
    <property type="nucleotide sequence ID" value="NZ_JAJCVJ010000002.1"/>
</dbReference>
<keyword evidence="10" id="KW-1185">Reference proteome</keyword>
<dbReference type="GO" id="GO:0005886">
    <property type="term" value="C:plasma membrane"/>
    <property type="evidence" value="ECO:0007669"/>
    <property type="project" value="UniProtKB-SubCell"/>
</dbReference>
<sequence length="547" mass="61230">MVSEPTATDGNEETARWWNRWDRHQQLSYGLFCLVLLVALYLRFRRLGVAPLWIDEAYTSWAARNFLAGNGFSDAVGASSPYRRAWLTTSLPIAVSFQLLGLSEFAARLPIVVYSLGTVLIGWLLGTRYSRITGLFVATFLAADPFTLVWAREARMYAPLAFFYLASVFVFIQWYDDELRLRSPYPYVLAVLVLLGQNTHQAYLALGAAIVFFLAVQFAGTLRSLDSMAIDALDRRSRMTGLLLVGGLCAAMGYVLLSGLPGVLTASTPGTWPDRGPFYYWTLFGQAYPILRLVALPAGAYLWWRYPSGRLVVVALVVPFVVASVTPRKAPRYVYHLVPLLGVVGSLGIAATLELLWRKVTEGEGDQLSVPFRATVYAVPVIVALVVASPVAGYAVTESVYDQPYHPGNSDWEKASEWVTDRASEDAIIVSTRPEMSMWYYGETDYFFRQHGIAYVEYQNGQYVHTRTGTVYLNETADVRQLLNSDREVWLFAGKKFRGSFTDPAARQIVVSNFERRGESSWVNMRVYHYDPTDQNQTTTNASSPPA</sequence>
<protein>
    <submittedName>
        <fullName evidence="9">Glycosyltransferase family 39 protein</fullName>
    </submittedName>
</protein>
<evidence type="ECO:0000256" key="4">
    <source>
        <dbReference type="ARBA" id="ARBA00022679"/>
    </source>
</evidence>
<evidence type="ECO:0000313" key="9">
    <source>
        <dbReference type="EMBL" id="MFC5368580.1"/>
    </source>
</evidence>
<dbReference type="PANTHER" id="PTHR33908">
    <property type="entry name" value="MANNOSYLTRANSFERASE YKCB-RELATED"/>
    <property type="match status" value="1"/>
</dbReference>
<feature type="transmembrane region" description="Helical" evidence="8">
    <location>
        <begin position="311"/>
        <end position="327"/>
    </location>
</feature>
<feature type="transmembrane region" description="Helical" evidence="8">
    <location>
        <begin position="27"/>
        <end position="44"/>
    </location>
</feature>
<evidence type="ECO:0000256" key="1">
    <source>
        <dbReference type="ARBA" id="ARBA00004651"/>
    </source>
</evidence>